<evidence type="ECO:0000313" key="11">
    <source>
        <dbReference type="EMBL" id="BBH23522.1"/>
    </source>
</evidence>
<evidence type="ECO:0000256" key="1">
    <source>
        <dbReference type="ARBA" id="ARBA00001794"/>
    </source>
</evidence>
<dbReference type="PANTHER" id="PTHR30387:SF2">
    <property type="entry name" value="MANNONATE DEHYDRATASE"/>
    <property type="match status" value="1"/>
</dbReference>
<dbReference type="GO" id="GO:0008927">
    <property type="term" value="F:mannonate dehydratase activity"/>
    <property type="evidence" value="ECO:0007669"/>
    <property type="project" value="UniProtKB-EC"/>
</dbReference>
<evidence type="ECO:0000256" key="10">
    <source>
        <dbReference type="ARBA" id="ARBA00023239"/>
    </source>
</evidence>
<dbReference type="EMBL" id="AP019308">
    <property type="protein sequence ID" value="BBH23522.1"/>
    <property type="molecule type" value="Genomic_DNA"/>
</dbReference>
<evidence type="ECO:0000256" key="6">
    <source>
        <dbReference type="ARBA" id="ARBA00007389"/>
    </source>
</evidence>
<comment type="cofactor">
    <cofactor evidence="3">
        <name>Fe(2+)</name>
        <dbReference type="ChEBI" id="CHEBI:29033"/>
    </cofactor>
</comment>
<dbReference type="Proteomes" id="UP000275368">
    <property type="component" value="Chromosome"/>
</dbReference>
<comment type="catalytic activity">
    <reaction evidence="1">
        <text>D-mannonate = 2-dehydro-3-deoxy-D-gluconate + H2O</text>
        <dbReference type="Rhea" id="RHEA:20097"/>
        <dbReference type="ChEBI" id="CHEBI:15377"/>
        <dbReference type="ChEBI" id="CHEBI:17767"/>
        <dbReference type="ChEBI" id="CHEBI:57990"/>
        <dbReference type="EC" id="4.2.1.8"/>
    </reaction>
</comment>
<dbReference type="GO" id="GO:0008198">
    <property type="term" value="F:ferrous iron binding"/>
    <property type="evidence" value="ECO:0007669"/>
    <property type="project" value="TreeGrafter"/>
</dbReference>
<keyword evidence="8" id="KW-0408">Iron</keyword>
<sequence>MLMNNIKLATDQRDNEIAQIQNLIRNMGKLDIPVLCYNFMAHFNWIRTSLAVPSRGGALVTGYDHTLMKEAPLTEAGVVTEEQLWERLEYFLKKVVPVAEEAKVKLSLHPCDPPLSPIRGISRIITSAAAMKRAINLVPSEYSGVTFCQGTFATAGEDIPALIRELGGLGKIFFLHFRDVRGTPEKFVETFHDDGQTNMFEAIRAYKEVGFDGPVRVDHVPTMEGEYNLDPGYASIGRLYALGYLKGLLEGAGYQY</sequence>
<dbReference type="GO" id="GO:0042840">
    <property type="term" value="P:D-glucuronate catabolic process"/>
    <property type="evidence" value="ECO:0007669"/>
    <property type="project" value="TreeGrafter"/>
</dbReference>
<keyword evidence="10" id="KW-0456">Lyase</keyword>
<dbReference type="UniPathway" id="UPA00246"/>
<accession>A0A3G9IZ18</accession>
<evidence type="ECO:0000256" key="8">
    <source>
        <dbReference type="ARBA" id="ARBA00023004"/>
    </source>
</evidence>
<dbReference type="KEGG" id="pbk:Back11_48670"/>
<dbReference type="Gene3D" id="3.20.20.150">
    <property type="entry name" value="Divalent-metal-dependent TIM barrel enzymes"/>
    <property type="match status" value="1"/>
</dbReference>
<evidence type="ECO:0000256" key="5">
    <source>
        <dbReference type="ARBA" id="ARBA00004892"/>
    </source>
</evidence>
<evidence type="ECO:0000313" key="12">
    <source>
        <dbReference type="Proteomes" id="UP000275368"/>
    </source>
</evidence>
<dbReference type="PANTHER" id="PTHR30387">
    <property type="entry name" value="MANNONATE DEHYDRATASE"/>
    <property type="match status" value="1"/>
</dbReference>
<reference evidence="11 12" key="1">
    <citation type="submission" date="2018-11" db="EMBL/GenBank/DDBJ databases">
        <title>Complete genome sequence of Paenibacillus baekrokdamisoli strain KCTC 33723.</title>
        <authorList>
            <person name="Kang S.W."/>
            <person name="Lee K.C."/>
            <person name="Kim K.K."/>
            <person name="Kim J.S."/>
            <person name="Kim D.S."/>
            <person name="Ko S.H."/>
            <person name="Yang S.H."/>
            <person name="Lee J.S."/>
        </authorList>
    </citation>
    <scope>NUCLEOTIDE SEQUENCE [LARGE SCALE GENOMIC DNA]</scope>
    <source>
        <strain evidence="11 12">KCTC 33723</strain>
    </source>
</reference>
<dbReference type="InterPro" id="IPR036237">
    <property type="entry name" value="Xyl_isomerase-like_sf"/>
</dbReference>
<organism evidence="11 12">
    <name type="scientific">Paenibacillus baekrokdamisoli</name>
    <dbReference type="NCBI Taxonomy" id="1712516"/>
    <lineage>
        <taxon>Bacteria</taxon>
        <taxon>Bacillati</taxon>
        <taxon>Bacillota</taxon>
        <taxon>Bacilli</taxon>
        <taxon>Bacillales</taxon>
        <taxon>Paenibacillaceae</taxon>
        <taxon>Paenibacillus</taxon>
    </lineage>
</organism>
<protein>
    <recommendedName>
        <fullName evidence="7">mannonate dehydratase</fullName>
        <ecNumber evidence="7">4.2.1.8</ecNumber>
    </recommendedName>
</protein>
<dbReference type="InterPro" id="IPR004628">
    <property type="entry name" value="Man_deHydtase"/>
</dbReference>
<dbReference type="EC" id="4.2.1.8" evidence="7"/>
<dbReference type="SUPFAM" id="SSF51658">
    <property type="entry name" value="Xylose isomerase-like"/>
    <property type="match status" value="1"/>
</dbReference>
<gene>
    <name evidence="11" type="primary">uxuA_3</name>
    <name evidence="11" type="ORF">Back11_48670</name>
</gene>
<dbReference type="AlphaFoldDB" id="A0A3G9IZ18"/>
<dbReference type="GO" id="GO:0030145">
    <property type="term" value="F:manganese ion binding"/>
    <property type="evidence" value="ECO:0007669"/>
    <property type="project" value="TreeGrafter"/>
</dbReference>
<proteinExistence type="inferred from homology"/>
<evidence type="ECO:0000256" key="9">
    <source>
        <dbReference type="ARBA" id="ARBA00023211"/>
    </source>
</evidence>
<comment type="pathway">
    <text evidence="5">Carbohydrate metabolism; pentose and glucuronate interconversion.</text>
</comment>
<keyword evidence="9" id="KW-0464">Manganese</keyword>
<evidence type="ECO:0000256" key="3">
    <source>
        <dbReference type="ARBA" id="ARBA00001954"/>
    </source>
</evidence>
<evidence type="ECO:0000256" key="4">
    <source>
        <dbReference type="ARBA" id="ARBA00002713"/>
    </source>
</evidence>
<keyword evidence="12" id="KW-1185">Reference proteome</keyword>
<evidence type="ECO:0000256" key="7">
    <source>
        <dbReference type="ARBA" id="ARBA00012927"/>
    </source>
</evidence>
<dbReference type="Pfam" id="PF03786">
    <property type="entry name" value="UxuA"/>
    <property type="match status" value="2"/>
</dbReference>
<comment type="function">
    <text evidence="4">Catalyzes the dehydration of D-mannonate.</text>
</comment>
<comment type="similarity">
    <text evidence="6">Belongs to the mannonate dehydratase family.</text>
</comment>
<evidence type="ECO:0000256" key="2">
    <source>
        <dbReference type="ARBA" id="ARBA00001936"/>
    </source>
</evidence>
<comment type="cofactor">
    <cofactor evidence="2">
        <name>Mn(2+)</name>
        <dbReference type="ChEBI" id="CHEBI:29035"/>
    </cofactor>
</comment>
<name>A0A3G9IZ18_9BACL</name>